<reference evidence="1 2" key="1">
    <citation type="submission" date="2018-02" db="EMBL/GenBank/DDBJ databases">
        <authorList>
            <person name="Cohen D.B."/>
            <person name="Kent A.D."/>
        </authorList>
    </citation>
    <scope>NUCLEOTIDE SEQUENCE [LARGE SCALE GENOMIC DNA]</scope>
    <source>
        <strain evidence="1 2">ULC007</strain>
    </source>
</reference>
<keyword evidence="1" id="KW-0378">Hydrolase</keyword>
<keyword evidence="1" id="KW-0255">Endonuclease</keyword>
<sequence length="382" mass="42047">MSMSLAKPTVDQRAAEQLLREAISIAQDDSREIPATEWDIEIRTIIQGKHLTFRYILVTALLGKATNPNINALSLQAGADVKGAYDARSLCHGVVVPLERQLLSSSLGGSNEPFLNKPARFPMISPSNAVRAGRDRELLLILHKVLSEGETSEQAFNSLCTAMRYAIARQTARTELFPQLSESADSHLKIIEFVDAFVTRSIEGQVAAIVSGTILSTYFDQFEGFEVTVHPVNQSGASSNEVADVDIKKNGKIFVAVEVKDKQFSEQDVDHAAFKASQYGLKSITFVIGVNGTCIGSSLEQVAKTVLITRSVNVIFVDLVSFVRSVIALCPEFPFATFFAKLQYYAISARVRDEMFEHIERVFQSVQVPPNPPSNTTLERTE</sequence>
<accession>A0A2T1DBF5</accession>
<dbReference type="STRING" id="1920490.GCA_001895925_01217"/>
<gene>
    <name evidence="1" type="ORF">C7B65_17290</name>
</gene>
<reference evidence="1 2" key="2">
    <citation type="submission" date="2018-03" db="EMBL/GenBank/DDBJ databases">
        <title>The ancient ancestry and fast evolution of plastids.</title>
        <authorList>
            <person name="Moore K.R."/>
            <person name="Magnabosco C."/>
            <person name="Momper L."/>
            <person name="Gold D.A."/>
            <person name="Bosak T."/>
            <person name="Fournier G.P."/>
        </authorList>
    </citation>
    <scope>NUCLEOTIDE SEQUENCE [LARGE SCALE GENOMIC DNA]</scope>
    <source>
        <strain evidence="1 2">ULC007</strain>
    </source>
</reference>
<dbReference type="OrthoDB" id="7059673at2"/>
<keyword evidence="2" id="KW-1185">Reference proteome</keyword>
<proteinExistence type="predicted"/>
<dbReference type="AlphaFoldDB" id="A0A2T1DBF5"/>
<dbReference type="Pfam" id="PF09566">
    <property type="entry name" value="RE_SacI"/>
    <property type="match status" value="1"/>
</dbReference>
<dbReference type="Proteomes" id="UP000238634">
    <property type="component" value="Unassembled WGS sequence"/>
</dbReference>
<organism evidence="1 2">
    <name type="scientific">Phormidesmis priestleyi ULC007</name>
    <dbReference type="NCBI Taxonomy" id="1920490"/>
    <lineage>
        <taxon>Bacteria</taxon>
        <taxon>Bacillati</taxon>
        <taxon>Cyanobacteriota</taxon>
        <taxon>Cyanophyceae</taxon>
        <taxon>Leptolyngbyales</taxon>
        <taxon>Leptolyngbyaceae</taxon>
        <taxon>Phormidesmis</taxon>
    </lineage>
</organism>
<evidence type="ECO:0000313" key="1">
    <source>
        <dbReference type="EMBL" id="PSB17815.1"/>
    </source>
</evidence>
<dbReference type="EMBL" id="PVWG01000023">
    <property type="protein sequence ID" value="PSB17815.1"/>
    <property type="molecule type" value="Genomic_DNA"/>
</dbReference>
<dbReference type="InterPro" id="IPR019066">
    <property type="entry name" value="Restrct_endonuc_II_SacI"/>
</dbReference>
<protein>
    <submittedName>
        <fullName evidence="1">Restriction endonuclease, SacI family</fullName>
    </submittedName>
</protein>
<keyword evidence="1" id="KW-0540">Nuclease</keyword>
<evidence type="ECO:0000313" key="2">
    <source>
        <dbReference type="Proteomes" id="UP000238634"/>
    </source>
</evidence>
<name>A0A2T1DBF5_9CYAN</name>
<comment type="caution">
    <text evidence="1">The sequence shown here is derived from an EMBL/GenBank/DDBJ whole genome shotgun (WGS) entry which is preliminary data.</text>
</comment>
<dbReference type="GO" id="GO:0004519">
    <property type="term" value="F:endonuclease activity"/>
    <property type="evidence" value="ECO:0007669"/>
    <property type="project" value="UniProtKB-KW"/>
</dbReference>